<proteinExistence type="inferred from homology"/>
<dbReference type="GO" id="GO:0005886">
    <property type="term" value="C:plasma membrane"/>
    <property type="evidence" value="ECO:0007669"/>
    <property type="project" value="UniProtKB-SubCell"/>
</dbReference>
<dbReference type="InterPro" id="IPR019554">
    <property type="entry name" value="Soluble_ligand-bd"/>
</dbReference>
<feature type="binding site" evidence="8">
    <location>
        <position position="418"/>
    </location>
    <ligand>
        <name>[4Fe-4S] cluster</name>
        <dbReference type="ChEBI" id="CHEBI:49883"/>
        <label>1</label>
    </ligand>
</feature>
<comment type="cofactor">
    <cofactor evidence="8">
        <name>[4Fe-4S] cluster</name>
        <dbReference type="ChEBI" id="CHEBI:49883"/>
    </cofactor>
    <text evidence="8">Binds 2 [4Fe-4S] clusters per subunit.</text>
</comment>
<dbReference type="HOGENOM" id="CLU_010808_6_0_9"/>
<dbReference type="SUPFAM" id="SSF46548">
    <property type="entry name" value="alpha-helical ferredoxin"/>
    <property type="match status" value="1"/>
</dbReference>
<evidence type="ECO:0000313" key="10">
    <source>
        <dbReference type="EMBL" id="ADZ83799.1"/>
    </source>
</evidence>
<dbReference type="PROSITE" id="PS51379">
    <property type="entry name" value="4FE4S_FER_2"/>
    <property type="match status" value="2"/>
</dbReference>
<feature type="binding site" evidence="8">
    <location>
        <position position="369"/>
    </location>
    <ligand>
        <name>[4Fe-4S] cluster</name>
        <dbReference type="ChEBI" id="CHEBI:49883"/>
        <label>1</label>
    </ligand>
</feature>
<evidence type="ECO:0000256" key="8">
    <source>
        <dbReference type="HAMAP-Rule" id="MF_00461"/>
    </source>
</evidence>
<feature type="binding site" evidence="8">
    <location>
        <position position="411"/>
    </location>
    <ligand>
        <name>[4Fe-4S] cluster</name>
        <dbReference type="ChEBI" id="CHEBI:49883"/>
        <label>2</label>
    </ligand>
</feature>
<feature type="binding site" evidence="8">
    <location>
        <position position="408"/>
    </location>
    <ligand>
        <name>[4Fe-4S] cluster</name>
        <dbReference type="ChEBI" id="CHEBI:49883"/>
        <label>2</label>
    </ligand>
</feature>
<keyword evidence="11" id="KW-1185">Reference proteome</keyword>
<dbReference type="SUPFAM" id="SSF142019">
    <property type="entry name" value="Nqo1 FMN-binding domain-like"/>
    <property type="match status" value="1"/>
</dbReference>
<dbReference type="Pfam" id="PF13375">
    <property type="entry name" value="RnfC_N"/>
    <property type="match status" value="1"/>
</dbReference>
<accession>F2JQD7</accession>
<protein>
    <recommendedName>
        <fullName evidence="8">Ion-translocating oxidoreductase complex subunit C</fullName>
        <ecNumber evidence="8">7.-.-.-</ecNumber>
    </recommendedName>
    <alternativeName>
        <fullName evidence="8">Rnf electron transport complex subunit C</fullName>
    </alternativeName>
</protein>
<dbReference type="EMBL" id="CP002582">
    <property type="protein sequence ID" value="ADZ83799.1"/>
    <property type="molecule type" value="Genomic_DNA"/>
</dbReference>
<keyword evidence="7 8" id="KW-0411">Iron-sulfur</keyword>
<dbReference type="InterPro" id="IPR011538">
    <property type="entry name" value="Nuo51_FMN-bd"/>
</dbReference>
<comment type="function">
    <text evidence="8">Part of a membrane-bound complex that couples electron transfer with translocation of ions across the membrane.</text>
</comment>
<keyword evidence="4 8" id="KW-0677">Repeat</keyword>
<dbReference type="HAMAP" id="MF_00461">
    <property type="entry name" value="RsxC_RnfC"/>
    <property type="match status" value="1"/>
</dbReference>
<keyword evidence="8" id="KW-1278">Translocase</keyword>
<organism evidence="10 11">
    <name type="scientific">Cellulosilyticum lentocellum (strain ATCC 49066 / DSM 5427 / NCIMB 11756 / RHM5)</name>
    <name type="common">Clostridium lentocellum</name>
    <dbReference type="NCBI Taxonomy" id="642492"/>
    <lineage>
        <taxon>Bacteria</taxon>
        <taxon>Bacillati</taxon>
        <taxon>Bacillota</taxon>
        <taxon>Clostridia</taxon>
        <taxon>Lachnospirales</taxon>
        <taxon>Cellulosilyticaceae</taxon>
        <taxon>Cellulosilyticum</taxon>
    </lineage>
</organism>
<keyword evidence="3 8" id="KW-0479">Metal-binding</keyword>
<dbReference type="Gene3D" id="3.10.20.600">
    <property type="match status" value="1"/>
</dbReference>
<evidence type="ECO:0000256" key="1">
    <source>
        <dbReference type="ARBA" id="ARBA00022448"/>
    </source>
</evidence>
<comment type="similarity">
    <text evidence="8">Belongs to the 4Fe4S bacterial-type ferredoxin family. RnfC subfamily.</text>
</comment>
<name>F2JQD7_CELLD</name>
<dbReference type="RefSeq" id="WP_013657093.1">
    <property type="nucleotide sequence ID" value="NC_015275.1"/>
</dbReference>
<dbReference type="GO" id="GO:0046872">
    <property type="term" value="F:metal ion binding"/>
    <property type="evidence" value="ECO:0007669"/>
    <property type="project" value="UniProtKB-KW"/>
</dbReference>
<dbReference type="InterPro" id="IPR026902">
    <property type="entry name" value="RnfC_N"/>
</dbReference>
<evidence type="ECO:0000256" key="4">
    <source>
        <dbReference type="ARBA" id="ARBA00022737"/>
    </source>
</evidence>
<dbReference type="InterPro" id="IPR037225">
    <property type="entry name" value="Nuo51_FMN-bd_sf"/>
</dbReference>
<comment type="subcellular location">
    <subcellularLocation>
        <location evidence="8">Cell membrane</location>
        <topology evidence="8">Peripheral membrane protein</topology>
    </subcellularLocation>
</comment>
<dbReference type="Gene3D" id="3.30.70.20">
    <property type="match status" value="1"/>
</dbReference>
<keyword evidence="8" id="KW-1003">Cell membrane</keyword>
<dbReference type="PROSITE" id="PS00198">
    <property type="entry name" value="4FE4S_FER_1"/>
    <property type="match status" value="2"/>
</dbReference>
<evidence type="ECO:0000256" key="6">
    <source>
        <dbReference type="ARBA" id="ARBA00023004"/>
    </source>
</evidence>
<evidence type="ECO:0000259" key="9">
    <source>
        <dbReference type="PROSITE" id="PS51379"/>
    </source>
</evidence>
<dbReference type="Proteomes" id="UP000008467">
    <property type="component" value="Chromosome"/>
</dbReference>
<keyword evidence="8" id="KW-0472">Membrane</keyword>
<dbReference type="Pfam" id="PF01512">
    <property type="entry name" value="Complex1_51K"/>
    <property type="match status" value="1"/>
</dbReference>
<comment type="subunit">
    <text evidence="8">The complex is composed of six subunits: RnfA, RnfB, RnfC, RnfD, RnfE and RnfG.</text>
</comment>
<dbReference type="GO" id="GO:0051539">
    <property type="term" value="F:4 iron, 4 sulfur cluster binding"/>
    <property type="evidence" value="ECO:0007669"/>
    <property type="project" value="UniProtKB-KW"/>
</dbReference>
<gene>
    <name evidence="8" type="primary">rnfC</name>
    <name evidence="10" type="ordered locus">Clole_2085</name>
</gene>
<evidence type="ECO:0000256" key="5">
    <source>
        <dbReference type="ARBA" id="ARBA00022982"/>
    </source>
</evidence>
<keyword evidence="2 8" id="KW-0004">4Fe-4S</keyword>
<evidence type="ECO:0000256" key="3">
    <source>
        <dbReference type="ARBA" id="ARBA00022723"/>
    </source>
</evidence>
<feature type="binding site" evidence="8">
    <location>
        <position position="375"/>
    </location>
    <ligand>
        <name>[4Fe-4S] cluster</name>
        <dbReference type="ChEBI" id="CHEBI:49883"/>
        <label>1</label>
    </ligand>
</feature>
<evidence type="ECO:0000256" key="7">
    <source>
        <dbReference type="ARBA" id="ARBA00023014"/>
    </source>
</evidence>
<dbReference type="eggNOG" id="COG4656">
    <property type="taxonomic scope" value="Bacteria"/>
</dbReference>
<dbReference type="PANTHER" id="PTHR43034:SF2">
    <property type="entry name" value="ION-TRANSLOCATING OXIDOREDUCTASE COMPLEX SUBUNIT C"/>
    <property type="match status" value="1"/>
</dbReference>
<dbReference type="KEGG" id="cle:Clole_2085"/>
<evidence type="ECO:0000313" key="11">
    <source>
        <dbReference type="Proteomes" id="UP000008467"/>
    </source>
</evidence>
<feature type="binding site" evidence="8">
    <location>
        <position position="379"/>
    </location>
    <ligand>
        <name>[4Fe-4S] cluster</name>
        <dbReference type="ChEBI" id="CHEBI:49883"/>
        <label>2</label>
    </ligand>
</feature>
<dbReference type="InterPro" id="IPR017896">
    <property type="entry name" value="4Fe4S_Fe-S-bd"/>
</dbReference>
<feature type="binding site" evidence="8">
    <location>
        <position position="372"/>
    </location>
    <ligand>
        <name>[4Fe-4S] cluster</name>
        <dbReference type="ChEBI" id="CHEBI:49883"/>
        <label>1</label>
    </ligand>
</feature>
<dbReference type="NCBIfam" id="TIGR01945">
    <property type="entry name" value="rnfC"/>
    <property type="match status" value="1"/>
</dbReference>
<keyword evidence="1 8" id="KW-0813">Transport</keyword>
<evidence type="ECO:0000256" key="2">
    <source>
        <dbReference type="ARBA" id="ARBA00022485"/>
    </source>
</evidence>
<keyword evidence="6 8" id="KW-0408">Iron</keyword>
<feature type="domain" description="4Fe-4S ferredoxin-type" evidence="9">
    <location>
        <begin position="360"/>
        <end position="389"/>
    </location>
</feature>
<dbReference type="EC" id="7.-.-.-" evidence="8"/>
<dbReference type="InterPro" id="IPR010208">
    <property type="entry name" value="Ion_transpt_RnfC/RsxC"/>
</dbReference>
<dbReference type="AlphaFoldDB" id="F2JQD7"/>
<dbReference type="GO" id="GO:0009055">
    <property type="term" value="F:electron transfer activity"/>
    <property type="evidence" value="ECO:0007669"/>
    <property type="project" value="InterPro"/>
</dbReference>
<dbReference type="InterPro" id="IPR017900">
    <property type="entry name" value="4Fe4S_Fe_S_CS"/>
</dbReference>
<dbReference type="GO" id="GO:0022900">
    <property type="term" value="P:electron transport chain"/>
    <property type="evidence" value="ECO:0007669"/>
    <property type="project" value="UniProtKB-UniRule"/>
</dbReference>
<dbReference type="NCBIfam" id="NF003454">
    <property type="entry name" value="PRK05035.1"/>
    <property type="match status" value="1"/>
</dbReference>
<dbReference type="STRING" id="642492.Clole_2085"/>
<dbReference type="Pfam" id="PF12838">
    <property type="entry name" value="Fer4_7"/>
    <property type="match status" value="1"/>
</dbReference>
<sequence>MKGLTFKKGIHPNYHKEITCDKKIEVMLPGSELVFPMSQHIGTPCTPIVKKGDRVLVGQKIGEASGFISAAIHSSVSGTVKSIENRLTFRGNKENSIVIENDNLYEETPGMATSAKSDYKNLTKEELIGLVKEAGLVGMGGATFPTHVKLSTPPDKTVEYIIINGAECEPYLTSDHRVMLENGEEVIEGIKILLEVYKEAKAIIGIENNKMDAIKQMKMLAKNTERLEVVTLDTKYPQGSEKHLIYAITKREVPSGKLPIDIGCIVQNIDSMVAVCRAVTKGQPVMRRIVTVSGSGVKKPCNVEVKVGTSFKEVLEYAEWDMERTVKIIAGGPMMGIAISDVNIPVMKGTSAVLCFTDEEVTSVPTTHCMHCGKCVTVCPMHLIPNTLHRHALHEHYDKFMDYYGMDCIECGCCSYTCPAKRDIVQSIRTAKAVIRAKK</sequence>
<dbReference type="Gene3D" id="3.40.50.11540">
    <property type="entry name" value="NADH-ubiquinone oxidoreductase 51kDa subunit"/>
    <property type="match status" value="1"/>
</dbReference>
<dbReference type="PANTHER" id="PTHR43034">
    <property type="entry name" value="ION-TRANSLOCATING OXIDOREDUCTASE COMPLEX SUBUNIT C"/>
    <property type="match status" value="1"/>
</dbReference>
<reference evidence="10 11" key="1">
    <citation type="journal article" date="2011" name="J. Bacteriol.">
        <title>Complete genome sequence of the cellulose-degrading bacterium Cellulosilyticum lentocellum.</title>
        <authorList>
            <consortium name="US DOE Joint Genome Institute"/>
            <person name="Miller D.A."/>
            <person name="Suen G."/>
            <person name="Bruce D."/>
            <person name="Copeland A."/>
            <person name="Cheng J.F."/>
            <person name="Detter C."/>
            <person name="Goodwin L.A."/>
            <person name="Han C.S."/>
            <person name="Hauser L.J."/>
            <person name="Land M.L."/>
            <person name="Lapidus A."/>
            <person name="Lucas S."/>
            <person name="Meincke L."/>
            <person name="Pitluck S."/>
            <person name="Tapia R."/>
            <person name="Teshima H."/>
            <person name="Woyke T."/>
            <person name="Fox B.G."/>
            <person name="Angert E.R."/>
            <person name="Currie C.R."/>
        </authorList>
    </citation>
    <scope>NUCLEOTIDE SEQUENCE [LARGE SCALE GENOMIC DNA]</scope>
    <source>
        <strain evidence="11">ATCC 49066 / DSM 5427 / NCIMB 11756 / RHM5</strain>
    </source>
</reference>
<keyword evidence="5 8" id="KW-0249">Electron transport</keyword>
<feature type="binding site" evidence="8">
    <location>
        <position position="414"/>
    </location>
    <ligand>
        <name>[4Fe-4S] cluster</name>
        <dbReference type="ChEBI" id="CHEBI:49883"/>
        <label>2</label>
    </ligand>
</feature>
<feature type="domain" description="4Fe-4S ferredoxin-type" evidence="9">
    <location>
        <begin position="397"/>
        <end position="430"/>
    </location>
</feature>
<dbReference type="Pfam" id="PF10531">
    <property type="entry name" value="SLBB"/>
    <property type="match status" value="1"/>
</dbReference>